<dbReference type="Proteomes" id="UP001056120">
    <property type="component" value="Linkage Group LG11"/>
</dbReference>
<organism evidence="1 2">
    <name type="scientific">Smallanthus sonchifolius</name>
    <dbReference type="NCBI Taxonomy" id="185202"/>
    <lineage>
        <taxon>Eukaryota</taxon>
        <taxon>Viridiplantae</taxon>
        <taxon>Streptophyta</taxon>
        <taxon>Embryophyta</taxon>
        <taxon>Tracheophyta</taxon>
        <taxon>Spermatophyta</taxon>
        <taxon>Magnoliopsida</taxon>
        <taxon>eudicotyledons</taxon>
        <taxon>Gunneridae</taxon>
        <taxon>Pentapetalae</taxon>
        <taxon>asterids</taxon>
        <taxon>campanulids</taxon>
        <taxon>Asterales</taxon>
        <taxon>Asteraceae</taxon>
        <taxon>Asteroideae</taxon>
        <taxon>Heliantheae alliance</taxon>
        <taxon>Millerieae</taxon>
        <taxon>Smallanthus</taxon>
    </lineage>
</organism>
<gene>
    <name evidence="1" type="ORF">L1987_34383</name>
</gene>
<evidence type="ECO:0000313" key="2">
    <source>
        <dbReference type="Proteomes" id="UP001056120"/>
    </source>
</evidence>
<sequence>MSTPVSSEDYYSSPVISEAMDKDYSISEAKKEAILSRLTGPSKAVRACDMYDWVQGEHNFFEDQVKLLGLDFDYSIEDVESDEESGTAQFFANQLKSGNQKAQVKVPPKCVWFRFTLHEVLVVSNSGLKILPFVVTGGSINGDNSRRFSLLMGPSYLFFLVKDFGFYGFYGWDDDPVNLDFWLGYLAHFRQLKMPTRGFGFSHFVGFLGLGMHIPKLTFETSSPIGSWGYKSGGDSTRAVRLILAGISNSENLVPVPTF</sequence>
<name>A0ACB9HUI2_9ASTR</name>
<accession>A0ACB9HUI2</accession>
<proteinExistence type="predicted"/>
<protein>
    <submittedName>
        <fullName evidence="1">Uncharacterized protein</fullName>
    </submittedName>
</protein>
<keyword evidence="2" id="KW-1185">Reference proteome</keyword>
<comment type="caution">
    <text evidence="1">The sequence shown here is derived from an EMBL/GenBank/DDBJ whole genome shotgun (WGS) entry which is preliminary data.</text>
</comment>
<reference evidence="2" key="1">
    <citation type="journal article" date="2022" name="Mol. Ecol. Resour.">
        <title>The genomes of chicory, endive, great burdock and yacon provide insights into Asteraceae palaeo-polyploidization history and plant inulin production.</title>
        <authorList>
            <person name="Fan W."/>
            <person name="Wang S."/>
            <person name="Wang H."/>
            <person name="Wang A."/>
            <person name="Jiang F."/>
            <person name="Liu H."/>
            <person name="Zhao H."/>
            <person name="Xu D."/>
            <person name="Zhang Y."/>
        </authorList>
    </citation>
    <scope>NUCLEOTIDE SEQUENCE [LARGE SCALE GENOMIC DNA]</scope>
    <source>
        <strain evidence="2">cv. Yunnan</strain>
    </source>
</reference>
<reference evidence="1 2" key="2">
    <citation type="journal article" date="2022" name="Mol. Ecol. Resour.">
        <title>The genomes of chicory, endive, great burdock and yacon provide insights into Asteraceae paleo-polyploidization history and plant inulin production.</title>
        <authorList>
            <person name="Fan W."/>
            <person name="Wang S."/>
            <person name="Wang H."/>
            <person name="Wang A."/>
            <person name="Jiang F."/>
            <person name="Liu H."/>
            <person name="Zhao H."/>
            <person name="Xu D."/>
            <person name="Zhang Y."/>
        </authorList>
    </citation>
    <scope>NUCLEOTIDE SEQUENCE [LARGE SCALE GENOMIC DNA]</scope>
    <source>
        <strain evidence="2">cv. Yunnan</strain>
        <tissue evidence="1">Leaves</tissue>
    </source>
</reference>
<dbReference type="EMBL" id="CM042028">
    <property type="protein sequence ID" value="KAI3799093.1"/>
    <property type="molecule type" value="Genomic_DNA"/>
</dbReference>
<evidence type="ECO:0000313" key="1">
    <source>
        <dbReference type="EMBL" id="KAI3799093.1"/>
    </source>
</evidence>